<dbReference type="Gene3D" id="2.40.50.100">
    <property type="match status" value="1"/>
</dbReference>
<dbReference type="PROSITE" id="PS50893">
    <property type="entry name" value="ABC_TRANSPORTER_2"/>
    <property type="match status" value="1"/>
</dbReference>
<dbReference type="AlphaFoldDB" id="A0A6S6T6U6"/>
<dbReference type="GO" id="GO:0015408">
    <property type="term" value="F:ABC-type ferric iron transporter activity"/>
    <property type="evidence" value="ECO:0007669"/>
    <property type="project" value="InterPro"/>
</dbReference>
<keyword evidence="8" id="KW-0472">Membrane</keyword>
<dbReference type="Pfam" id="PF08402">
    <property type="entry name" value="TOBE_2"/>
    <property type="match status" value="1"/>
</dbReference>
<dbReference type="PANTHER" id="PTHR42781">
    <property type="entry name" value="SPERMIDINE/PUTRESCINE IMPORT ATP-BINDING PROTEIN POTA"/>
    <property type="match status" value="1"/>
</dbReference>
<keyword evidence="3" id="KW-0410">Iron transport</keyword>
<evidence type="ECO:0000256" key="3">
    <source>
        <dbReference type="ARBA" id="ARBA00022496"/>
    </source>
</evidence>
<evidence type="ECO:0000256" key="2">
    <source>
        <dbReference type="ARBA" id="ARBA00022475"/>
    </source>
</evidence>
<keyword evidence="7" id="KW-0406">Ion transport</keyword>
<dbReference type="SUPFAM" id="SSF50331">
    <property type="entry name" value="MOP-like"/>
    <property type="match status" value="1"/>
</dbReference>
<dbReference type="InterPro" id="IPR003593">
    <property type="entry name" value="AAA+_ATPase"/>
</dbReference>
<dbReference type="GO" id="GO:0043190">
    <property type="term" value="C:ATP-binding cassette (ABC) transporter complex"/>
    <property type="evidence" value="ECO:0007669"/>
    <property type="project" value="InterPro"/>
</dbReference>
<dbReference type="GO" id="GO:0015697">
    <property type="term" value="P:quaternary ammonium group transport"/>
    <property type="evidence" value="ECO:0007669"/>
    <property type="project" value="UniProtKB-ARBA"/>
</dbReference>
<reference evidence="10" key="1">
    <citation type="submission" date="2020-01" db="EMBL/GenBank/DDBJ databases">
        <authorList>
            <person name="Meier V. D."/>
            <person name="Meier V D."/>
        </authorList>
    </citation>
    <scope>NUCLEOTIDE SEQUENCE</scope>
    <source>
        <strain evidence="10">HLG_WM_MAG_07</strain>
    </source>
</reference>
<dbReference type="InterPro" id="IPR017871">
    <property type="entry name" value="ABC_transporter-like_CS"/>
</dbReference>
<dbReference type="CDD" id="cd03259">
    <property type="entry name" value="ABC_Carb_Solutes_like"/>
    <property type="match status" value="1"/>
</dbReference>
<dbReference type="PROSITE" id="PS00211">
    <property type="entry name" value="ABC_TRANSPORTER_1"/>
    <property type="match status" value="1"/>
</dbReference>
<dbReference type="FunFam" id="3.40.50.300:FF:000425">
    <property type="entry name" value="Probable ABC transporter, ATP-binding subunit"/>
    <property type="match status" value="1"/>
</dbReference>
<dbReference type="GO" id="GO:0005524">
    <property type="term" value="F:ATP binding"/>
    <property type="evidence" value="ECO:0007669"/>
    <property type="project" value="UniProtKB-KW"/>
</dbReference>
<keyword evidence="4" id="KW-0547">Nucleotide-binding</keyword>
<dbReference type="SUPFAM" id="SSF52540">
    <property type="entry name" value="P-loop containing nucleoside triphosphate hydrolases"/>
    <property type="match status" value="1"/>
</dbReference>
<evidence type="ECO:0000256" key="4">
    <source>
        <dbReference type="ARBA" id="ARBA00022741"/>
    </source>
</evidence>
<dbReference type="InterPro" id="IPR008995">
    <property type="entry name" value="Mo/tungstate-bd_C_term_dom"/>
</dbReference>
<keyword evidence="6" id="KW-0408">Iron</keyword>
<evidence type="ECO:0000256" key="6">
    <source>
        <dbReference type="ARBA" id="ARBA00023004"/>
    </source>
</evidence>
<dbReference type="InterPro" id="IPR050093">
    <property type="entry name" value="ABC_SmlMolc_Importer"/>
</dbReference>
<evidence type="ECO:0000256" key="5">
    <source>
        <dbReference type="ARBA" id="ARBA00022840"/>
    </source>
</evidence>
<dbReference type="InterPro" id="IPR015853">
    <property type="entry name" value="ABC_transpr_FbpC"/>
</dbReference>
<keyword evidence="5 10" id="KW-0067">ATP-binding</keyword>
<evidence type="ECO:0000256" key="1">
    <source>
        <dbReference type="ARBA" id="ARBA00022448"/>
    </source>
</evidence>
<keyword evidence="1" id="KW-0813">Transport</keyword>
<accession>A0A6S6T6U6</accession>
<evidence type="ECO:0000313" key="10">
    <source>
        <dbReference type="EMBL" id="CAA6819071.1"/>
    </source>
</evidence>
<keyword evidence="2" id="KW-1003">Cell membrane</keyword>
<protein>
    <submittedName>
        <fullName evidence="10">Ferric iron ABC transporter, ATP-binding protein</fullName>
    </submittedName>
</protein>
<dbReference type="GO" id="GO:0016887">
    <property type="term" value="F:ATP hydrolysis activity"/>
    <property type="evidence" value="ECO:0007669"/>
    <property type="project" value="InterPro"/>
</dbReference>
<gene>
    <name evidence="10" type="ORF">HELGO_WM18619</name>
</gene>
<dbReference type="InterPro" id="IPR003439">
    <property type="entry name" value="ABC_transporter-like_ATP-bd"/>
</dbReference>
<evidence type="ECO:0000259" key="9">
    <source>
        <dbReference type="PROSITE" id="PS50893"/>
    </source>
</evidence>
<dbReference type="Pfam" id="PF00005">
    <property type="entry name" value="ABC_tran"/>
    <property type="match status" value="1"/>
</dbReference>
<dbReference type="SMART" id="SM00382">
    <property type="entry name" value="AAA"/>
    <property type="match status" value="1"/>
</dbReference>
<dbReference type="Gene3D" id="3.40.50.300">
    <property type="entry name" value="P-loop containing nucleotide triphosphate hydrolases"/>
    <property type="match status" value="1"/>
</dbReference>
<evidence type="ECO:0000256" key="8">
    <source>
        <dbReference type="ARBA" id="ARBA00023136"/>
    </source>
</evidence>
<dbReference type="InterPro" id="IPR027417">
    <property type="entry name" value="P-loop_NTPase"/>
</dbReference>
<proteinExistence type="predicted"/>
<name>A0A6S6T6U6_9GAMM</name>
<feature type="domain" description="ABC transporter" evidence="9">
    <location>
        <begin position="4"/>
        <end position="236"/>
    </location>
</feature>
<sequence>MNTLSLENVSVHYENYIAVNNVQIQVKDGQLACLLGPSGCGKTTLLRAIAGFEKVSAGSIKIGAEVISSSKHSLPPEKRKIGMVFQDFALFPHLSIARNIAFGIRHQSRNKQKQRVKELLELVDLQGYEKRYPHELSGGQQQRIALARALAPRPKLLLLDEPFASQDVELREMLAREVRLILKKEQVTALMVTHDQHEAFAMADVIGVMKQGMLQQWDTAYHLYHVPRNQFVADFVGEGAIIKGEVRAENIVTTALGDVQGSVPDSCAPGCPVDVLIRPDDIQLVEDENQACAGETSEALVLAQVFRGANFFYTLGLQDNSQVYALAPSHQKYAVGDKVRFSLDVKHLIILKSEKAAGSEW</sequence>
<dbReference type="InterPro" id="IPR013611">
    <property type="entry name" value="Transp-assoc_OB_typ2"/>
</dbReference>
<evidence type="ECO:0000256" key="7">
    <source>
        <dbReference type="ARBA" id="ARBA00023065"/>
    </source>
</evidence>
<organism evidence="10">
    <name type="scientific">uncultured Thiotrichaceae bacterium</name>
    <dbReference type="NCBI Taxonomy" id="298394"/>
    <lineage>
        <taxon>Bacteria</taxon>
        <taxon>Pseudomonadati</taxon>
        <taxon>Pseudomonadota</taxon>
        <taxon>Gammaproteobacteria</taxon>
        <taxon>Thiotrichales</taxon>
        <taxon>Thiotrichaceae</taxon>
        <taxon>environmental samples</taxon>
    </lineage>
</organism>
<dbReference type="EMBL" id="CACVAY010000091">
    <property type="protein sequence ID" value="CAA6819071.1"/>
    <property type="molecule type" value="Genomic_DNA"/>
</dbReference>
<dbReference type="PANTHER" id="PTHR42781:SF4">
    <property type="entry name" value="SPERMIDINE_PUTRESCINE IMPORT ATP-BINDING PROTEIN POTA"/>
    <property type="match status" value="1"/>
</dbReference>